<evidence type="ECO:0000256" key="4">
    <source>
        <dbReference type="HAMAP-Rule" id="MF_00724"/>
    </source>
</evidence>
<gene>
    <name evidence="4 6" type="primary">fliE</name>
    <name evidence="6" type="ORF">DJ019_15720</name>
</gene>
<dbReference type="NCBIfam" id="TIGR00205">
    <property type="entry name" value="fliE"/>
    <property type="match status" value="1"/>
</dbReference>
<keyword evidence="6" id="KW-0966">Cell projection</keyword>
<organism evidence="6 7">
    <name type="scientific">Phenylobacterium kunshanense</name>
    <dbReference type="NCBI Taxonomy" id="1445034"/>
    <lineage>
        <taxon>Bacteria</taxon>
        <taxon>Pseudomonadati</taxon>
        <taxon>Pseudomonadota</taxon>
        <taxon>Alphaproteobacteria</taxon>
        <taxon>Caulobacterales</taxon>
        <taxon>Caulobacteraceae</taxon>
        <taxon>Phenylobacterium</taxon>
    </lineage>
</organism>
<keyword evidence="6" id="KW-0969">Cilium</keyword>
<comment type="similarity">
    <text evidence="2 4">Belongs to the FliE family.</text>
</comment>
<evidence type="ECO:0000313" key="7">
    <source>
        <dbReference type="Proteomes" id="UP000249524"/>
    </source>
</evidence>
<dbReference type="Pfam" id="PF02049">
    <property type="entry name" value="FliE"/>
    <property type="match status" value="1"/>
</dbReference>
<evidence type="ECO:0000256" key="1">
    <source>
        <dbReference type="ARBA" id="ARBA00004117"/>
    </source>
</evidence>
<dbReference type="GO" id="GO:0005198">
    <property type="term" value="F:structural molecule activity"/>
    <property type="evidence" value="ECO:0007669"/>
    <property type="project" value="UniProtKB-UniRule"/>
</dbReference>
<proteinExistence type="inferred from homology"/>
<protein>
    <recommendedName>
        <fullName evidence="4 5">Flagellar hook-basal body complex protein FliE</fullName>
    </recommendedName>
</protein>
<dbReference type="GO" id="GO:0009425">
    <property type="term" value="C:bacterial-type flagellum basal body"/>
    <property type="evidence" value="ECO:0007669"/>
    <property type="project" value="UniProtKB-SubCell"/>
</dbReference>
<dbReference type="Proteomes" id="UP000249524">
    <property type="component" value="Unassembled WGS sequence"/>
</dbReference>
<comment type="caution">
    <text evidence="6">The sequence shown here is derived from an EMBL/GenBank/DDBJ whole genome shotgun (WGS) entry which is preliminary data.</text>
</comment>
<name>A0A328BB64_9CAUL</name>
<keyword evidence="7" id="KW-1185">Reference proteome</keyword>
<dbReference type="RefSeq" id="WP_111277011.1">
    <property type="nucleotide sequence ID" value="NZ_QFYS01000007.1"/>
</dbReference>
<dbReference type="PANTHER" id="PTHR34653:SF1">
    <property type="entry name" value="FLAGELLAR HOOK-BASAL BODY COMPLEX PROTEIN FLIE"/>
    <property type="match status" value="1"/>
</dbReference>
<dbReference type="GO" id="GO:0071973">
    <property type="term" value="P:bacterial-type flagellum-dependent cell motility"/>
    <property type="evidence" value="ECO:0007669"/>
    <property type="project" value="InterPro"/>
</dbReference>
<dbReference type="InterPro" id="IPR001624">
    <property type="entry name" value="FliE"/>
</dbReference>
<keyword evidence="6" id="KW-0282">Flagellum</keyword>
<dbReference type="HAMAP" id="MF_00724">
    <property type="entry name" value="FliE"/>
    <property type="match status" value="1"/>
</dbReference>
<comment type="subcellular location">
    <subcellularLocation>
        <location evidence="1 4">Bacterial flagellum basal body</location>
    </subcellularLocation>
</comment>
<dbReference type="OrthoDB" id="8481852at2"/>
<accession>A0A328BB64</accession>
<sequence length="114" mass="11584">MITPFSAARAYAAIQKGVSLNPGQEAGLDPSIGAGAGPSAPVQGGFGDLVKAAITDAVSSSKHAERQMANQVAGKAELVDVVTAVSAAEASLETVMAVRDQVISAYQEIMRMPI</sequence>
<dbReference type="GO" id="GO:0003774">
    <property type="term" value="F:cytoskeletal motor activity"/>
    <property type="evidence" value="ECO:0007669"/>
    <property type="project" value="InterPro"/>
</dbReference>
<keyword evidence="3 4" id="KW-0975">Bacterial flagellum</keyword>
<dbReference type="AlphaFoldDB" id="A0A328BB64"/>
<dbReference type="PANTHER" id="PTHR34653">
    <property type="match status" value="1"/>
</dbReference>
<evidence type="ECO:0000256" key="3">
    <source>
        <dbReference type="ARBA" id="ARBA00023143"/>
    </source>
</evidence>
<evidence type="ECO:0000313" key="6">
    <source>
        <dbReference type="EMBL" id="RAK63701.1"/>
    </source>
</evidence>
<dbReference type="EMBL" id="QFYS01000007">
    <property type="protein sequence ID" value="RAK63701.1"/>
    <property type="molecule type" value="Genomic_DNA"/>
</dbReference>
<evidence type="ECO:0000256" key="5">
    <source>
        <dbReference type="NCBIfam" id="TIGR00205"/>
    </source>
</evidence>
<evidence type="ECO:0000256" key="2">
    <source>
        <dbReference type="ARBA" id="ARBA00009272"/>
    </source>
</evidence>
<reference evidence="6 7" key="1">
    <citation type="submission" date="2018-05" db="EMBL/GenBank/DDBJ databases">
        <authorList>
            <person name="Lanie J.A."/>
            <person name="Ng W.-L."/>
            <person name="Kazmierczak K.M."/>
            <person name="Andrzejewski T.M."/>
            <person name="Davidsen T.M."/>
            <person name="Wayne K.J."/>
            <person name="Tettelin H."/>
            <person name="Glass J.I."/>
            <person name="Rusch D."/>
            <person name="Podicherti R."/>
            <person name="Tsui H.-C.T."/>
            <person name="Winkler M.E."/>
        </authorList>
    </citation>
    <scope>NUCLEOTIDE SEQUENCE [LARGE SCALE GENOMIC DNA]</scope>
    <source>
        <strain evidence="6 7">BUT-10</strain>
    </source>
</reference>